<dbReference type="GO" id="GO:0006313">
    <property type="term" value="P:DNA transposition"/>
    <property type="evidence" value="ECO:0007669"/>
    <property type="project" value="InterPro"/>
</dbReference>
<evidence type="ECO:0000256" key="1">
    <source>
        <dbReference type="ARBA" id="ARBA00002190"/>
    </source>
</evidence>
<evidence type="ECO:0000256" key="2">
    <source>
        <dbReference type="ARBA" id="ARBA00010961"/>
    </source>
</evidence>
<sequence length="472" mass="53561">MSKAKNRVEELLDELIKGKTPEELIGASGLLKQLTKGLLERAMQGEMTHHLGYEKNDISGNNTGNSRNGKSSKKLKGDFGTIELEIPRDRNGSFEPQIVQKGQTRFTGFDEKIISMYSRGMTTREISNHLEEIYQVDVSADLISQVTDSVMETVIEWQNRPLEKVYPILIMDALIVKVRDGNHVMNKAYYLAVGINLQGTKEILGIWVERTEGAKFWLQILTDLKNRGVEDILIACVDGLKGFPDTIISVFPNTQVQLCIVHMVRNSLKWVSYKQRKEIANDLKAIYTSPSAEMAKKCLDDFSTKWDSQYPMISKSWRSNWESVIPFLAYPPNIRKAIYTTNAIESMNMGLRKIIKNRGSFPNDEAATKLLYLALKNMSKKWTMPIQDWDDERSLESESLSSSNESVFDSFRRATEIGFVLKHLIYTISLTLPKVHQCNYSNKSKSLNVRAANGLSSKKFKTAILTRAPVPQ</sequence>
<dbReference type="Pfam" id="PF00872">
    <property type="entry name" value="Transposase_mut"/>
    <property type="match status" value="1"/>
</dbReference>
<evidence type="ECO:0000256" key="5">
    <source>
        <dbReference type="ARBA" id="ARBA00023172"/>
    </source>
</evidence>
<dbReference type="EMBL" id="AHMI02000083">
    <property type="protein sequence ID" value="EMY15509.1"/>
    <property type="molecule type" value="Genomic_DNA"/>
</dbReference>
<dbReference type="PANTHER" id="PTHR33217">
    <property type="entry name" value="TRANSPOSASE FOR INSERTION SEQUENCE ELEMENT IS1081"/>
    <property type="match status" value="1"/>
</dbReference>
<comment type="function">
    <text evidence="1">Required for the transposition of the insertion element.</text>
</comment>
<comment type="similarity">
    <text evidence="2">Belongs to the transposase mutator family.</text>
</comment>
<protein>
    <submittedName>
        <fullName evidence="7">Transposase, mutator family</fullName>
    </submittedName>
</protein>
<dbReference type="Proteomes" id="UP000012249">
    <property type="component" value="Unassembled WGS sequence"/>
</dbReference>
<evidence type="ECO:0000256" key="3">
    <source>
        <dbReference type="ARBA" id="ARBA00022578"/>
    </source>
</evidence>
<dbReference type="PROSITE" id="PS01007">
    <property type="entry name" value="TRANSPOSASE_MUTATOR"/>
    <property type="match status" value="1"/>
</dbReference>
<organism evidence="7 8">
    <name type="scientific">Leptospira weilii str. Ecochallenge</name>
    <dbReference type="NCBI Taxonomy" id="1049986"/>
    <lineage>
        <taxon>Bacteria</taxon>
        <taxon>Pseudomonadati</taxon>
        <taxon>Spirochaetota</taxon>
        <taxon>Spirochaetia</taxon>
        <taxon>Leptospirales</taxon>
        <taxon>Leptospiraceae</taxon>
        <taxon>Leptospira</taxon>
    </lineage>
</organism>
<dbReference type="NCBIfam" id="NF033543">
    <property type="entry name" value="transpos_IS256"/>
    <property type="match status" value="1"/>
</dbReference>
<name>N1UC48_9LEPT</name>
<keyword evidence="4" id="KW-0238">DNA-binding</keyword>
<keyword evidence="5" id="KW-0233">DNA recombination</keyword>
<dbReference type="GO" id="GO:0003677">
    <property type="term" value="F:DNA binding"/>
    <property type="evidence" value="ECO:0007669"/>
    <property type="project" value="UniProtKB-KW"/>
</dbReference>
<proteinExistence type="inferred from homology"/>
<dbReference type="PANTHER" id="PTHR33217:SF5">
    <property type="entry name" value="MUTATOR FAMILY TRANSPOSASE"/>
    <property type="match status" value="1"/>
</dbReference>
<dbReference type="InterPro" id="IPR001207">
    <property type="entry name" value="Transposase_mutator"/>
</dbReference>
<accession>N1UC48</accession>
<dbReference type="AlphaFoldDB" id="N1UC48"/>
<keyword evidence="3" id="KW-0815">Transposition</keyword>
<evidence type="ECO:0000313" key="8">
    <source>
        <dbReference type="Proteomes" id="UP000012249"/>
    </source>
</evidence>
<dbReference type="GO" id="GO:0004803">
    <property type="term" value="F:transposase activity"/>
    <property type="evidence" value="ECO:0007669"/>
    <property type="project" value="InterPro"/>
</dbReference>
<reference evidence="7 8" key="1">
    <citation type="submission" date="2013-02" db="EMBL/GenBank/DDBJ databases">
        <authorList>
            <person name="Harkins D.M."/>
            <person name="Durkin A.S."/>
            <person name="Brinkac L.M."/>
            <person name="Haft D.H."/>
            <person name="Selengut J.D."/>
            <person name="Sanka R."/>
            <person name="DePew J."/>
            <person name="Purushe J."/>
            <person name="Haake D.A."/>
            <person name="Matsunaga J."/>
            <person name="Vinetz J.M."/>
            <person name="Sutton G.G."/>
            <person name="Nierman W.C."/>
            <person name="Fouts D.E."/>
        </authorList>
    </citation>
    <scope>NUCLEOTIDE SEQUENCE [LARGE SCALE GENOMIC DNA]</scope>
    <source>
        <strain evidence="7 8">Ecochallenge</strain>
    </source>
</reference>
<evidence type="ECO:0000256" key="4">
    <source>
        <dbReference type="ARBA" id="ARBA00023125"/>
    </source>
</evidence>
<feature type="compositionally biased region" description="Polar residues" evidence="6">
    <location>
        <begin position="58"/>
        <end position="69"/>
    </location>
</feature>
<comment type="caution">
    <text evidence="7">The sequence shown here is derived from an EMBL/GenBank/DDBJ whole genome shotgun (WGS) entry which is preliminary data.</text>
</comment>
<evidence type="ECO:0000313" key="7">
    <source>
        <dbReference type="EMBL" id="EMY15509.1"/>
    </source>
</evidence>
<feature type="region of interest" description="Disordered" evidence="6">
    <location>
        <begin position="52"/>
        <end position="75"/>
    </location>
</feature>
<gene>
    <name evidence="7" type="ORF">LEP1GSC043_0319</name>
</gene>
<evidence type="ECO:0000256" key="6">
    <source>
        <dbReference type="SAM" id="MobiDB-lite"/>
    </source>
</evidence>